<dbReference type="GO" id="GO:0000981">
    <property type="term" value="F:DNA-binding transcription factor activity, RNA polymerase II-specific"/>
    <property type="evidence" value="ECO:0007669"/>
    <property type="project" value="TreeGrafter"/>
</dbReference>
<keyword evidence="11" id="KW-0832">Ubl conjugation</keyword>
<dbReference type="FunFam" id="3.30.160.60:FF:000437">
    <property type="entry name" value="zinc finger and BTB domain-containing protein 38"/>
    <property type="match status" value="1"/>
</dbReference>
<keyword evidence="4" id="KW-0678">Repressor</keyword>
<dbReference type="GO" id="GO:0005634">
    <property type="term" value="C:nucleus"/>
    <property type="evidence" value="ECO:0007669"/>
    <property type="project" value="UniProtKB-SubCell"/>
</dbReference>
<feature type="compositionally biased region" description="Acidic residues" evidence="18">
    <location>
        <begin position="988"/>
        <end position="997"/>
    </location>
</feature>
<dbReference type="Pfam" id="PF00096">
    <property type="entry name" value="zf-C2H2"/>
    <property type="match status" value="1"/>
</dbReference>
<feature type="compositionally biased region" description="Pro residues" evidence="18">
    <location>
        <begin position="899"/>
        <end position="909"/>
    </location>
</feature>
<feature type="region of interest" description="Disordered" evidence="18">
    <location>
        <begin position="145"/>
        <end position="187"/>
    </location>
</feature>
<feature type="region of interest" description="Disordered" evidence="18">
    <location>
        <begin position="693"/>
        <end position="743"/>
    </location>
</feature>
<evidence type="ECO:0000256" key="12">
    <source>
        <dbReference type="ARBA" id="ARBA00023015"/>
    </source>
</evidence>
<evidence type="ECO:0000256" key="6">
    <source>
        <dbReference type="ARBA" id="ARBA00022553"/>
    </source>
</evidence>
<dbReference type="GO" id="GO:0008270">
    <property type="term" value="F:zinc ion binding"/>
    <property type="evidence" value="ECO:0007669"/>
    <property type="project" value="UniProtKB-KW"/>
</dbReference>
<feature type="compositionally biased region" description="Low complexity" evidence="18">
    <location>
        <begin position="162"/>
        <end position="171"/>
    </location>
</feature>
<feature type="domain" description="C2H2-type" evidence="22">
    <location>
        <begin position="410"/>
        <end position="433"/>
    </location>
</feature>
<dbReference type="InterPro" id="IPR001791">
    <property type="entry name" value="Laminin_G"/>
</dbReference>
<evidence type="ECO:0000256" key="7">
    <source>
        <dbReference type="ARBA" id="ARBA00022723"/>
    </source>
</evidence>
<dbReference type="PANTHER" id="PTHR24394">
    <property type="entry name" value="ZINC FINGER PROTEIN"/>
    <property type="match status" value="1"/>
</dbReference>
<feature type="region of interest" description="Disordered" evidence="18">
    <location>
        <begin position="757"/>
        <end position="780"/>
    </location>
</feature>
<evidence type="ECO:0000256" key="5">
    <source>
        <dbReference type="ARBA" id="ARBA00022499"/>
    </source>
</evidence>
<evidence type="ECO:0000256" key="3">
    <source>
        <dbReference type="ARBA" id="ARBA00022454"/>
    </source>
</evidence>
<keyword evidence="24" id="KW-1185">Reference proteome</keyword>
<dbReference type="Gene3D" id="3.30.160.60">
    <property type="entry name" value="Classic Zinc Finger"/>
    <property type="match status" value="5"/>
</dbReference>
<dbReference type="InterPro" id="IPR036236">
    <property type="entry name" value="Znf_C2H2_sf"/>
</dbReference>
<comment type="subcellular location">
    <subcellularLocation>
        <location evidence="2">Chromosome</location>
    </subcellularLocation>
    <subcellularLocation>
        <location evidence="1">Nucleus</location>
    </subcellularLocation>
</comment>
<feature type="region of interest" description="Disordered" evidence="18">
    <location>
        <begin position="207"/>
        <end position="232"/>
    </location>
</feature>
<evidence type="ECO:0000256" key="4">
    <source>
        <dbReference type="ARBA" id="ARBA00022491"/>
    </source>
</evidence>
<feature type="domain" description="C2H2-type" evidence="22">
    <location>
        <begin position="798"/>
        <end position="820"/>
    </location>
</feature>
<keyword evidence="15" id="KW-0539">Nucleus</keyword>
<evidence type="ECO:0000259" key="21">
    <source>
        <dbReference type="PROSITE" id="PS50097"/>
    </source>
</evidence>
<dbReference type="FunFam" id="3.30.160.60:FF:000235">
    <property type="entry name" value="Zinc finger and BTB domain containing 38"/>
    <property type="match status" value="1"/>
</dbReference>
<feature type="domain" description="Laminin G" evidence="20">
    <location>
        <begin position="1132"/>
        <end position="1299"/>
    </location>
</feature>
<dbReference type="PROSITE" id="PS00028">
    <property type="entry name" value="ZINC_FINGER_C2H2_1"/>
    <property type="match status" value="6"/>
</dbReference>
<feature type="compositionally biased region" description="Low complexity" evidence="18">
    <location>
        <begin position="923"/>
        <end position="943"/>
    </location>
</feature>
<dbReference type="SMART" id="SM00355">
    <property type="entry name" value="ZnF_C2H2"/>
    <property type="match status" value="7"/>
</dbReference>
<comment type="caution">
    <text evidence="23">The sequence shown here is derived from an EMBL/GenBank/DDBJ whole genome shotgun (WGS) entry which is preliminary data.</text>
</comment>
<dbReference type="InterPro" id="IPR013087">
    <property type="entry name" value="Znf_C2H2_type"/>
</dbReference>
<evidence type="ECO:0000256" key="1">
    <source>
        <dbReference type="ARBA" id="ARBA00004123"/>
    </source>
</evidence>
<proteinExistence type="predicted"/>
<feature type="domain" description="C2H2-type" evidence="22">
    <location>
        <begin position="850"/>
        <end position="877"/>
    </location>
</feature>
<protein>
    <submittedName>
        <fullName evidence="23">Zinc finger and BTB domain-containing protein 4</fullName>
    </submittedName>
</protein>
<evidence type="ECO:0000256" key="8">
    <source>
        <dbReference type="ARBA" id="ARBA00022737"/>
    </source>
</evidence>
<dbReference type="Proteomes" id="UP000050525">
    <property type="component" value="Unassembled WGS sequence"/>
</dbReference>
<dbReference type="SUPFAM" id="SSF57667">
    <property type="entry name" value="beta-beta-alpha zinc fingers"/>
    <property type="match status" value="3"/>
</dbReference>
<organism evidence="23 24">
    <name type="scientific">Alligator mississippiensis</name>
    <name type="common">American alligator</name>
    <dbReference type="NCBI Taxonomy" id="8496"/>
    <lineage>
        <taxon>Eukaryota</taxon>
        <taxon>Metazoa</taxon>
        <taxon>Chordata</taxon>
        <taxon>Craniata</taxon>
        <taxon>Vertebrata</taxon>
        <taxon>Euteleostomi</taxon>
        <taxon>Archelosauria</taxon>
        <taxon>Archosauria</taxon>
        <taxon>Crocodylia</taxon>
        <taxon>Alligatoridae</taxon>
        <taxon>Alligatorinae</taxon>
        <taxon>Alligator</taxon>
    </lineage>
</organism>
<keyword evidence="3" id="KW-0158">Chromosome</keyword>
<feature type="compositionally biased region" description="Acidic residues" evidence="18">
    <location>
        <begin position="703"/>
        <end position="714"/>
    </location>
</feature>
<reference evidence="23 24" key="1">
    <citation type="journal article" date="2012" name="Genome Biol.">
        <title>Sequencing three crocodilian genomes to illuminate the evolution of archosaurs and amniotes.</title>
        <authorList>
            <person name="St John J.A."/>
            <person name="Braun E.L."/>
            <person name="Isberg S.R."/>
            <person name="Miles L.G."/>
            <person name="Chong A.Y."/>
            <person name="Gongora J."/>
            <person name="Dalzell P."/>
            <person name="Moran C."/>
            <person name="Bed'hom B."/>
            <person name="Abzhanov A."/>
            <person name="Burgess S.C."/>
            <person name="Cooksey A.M."/>
            <person name="Castoe T.A."/>
            <person name="Crawford N.G."/>
            <person name="Densmore L.D."/>
            <person name="Drew J.C."/>
            <person name="Edwards S.V."/>
            <person name="Faircloth B.C."/>
            <person name="Fujita M.K."/>
            <person name="Greenwold M.J."/>
            <person name="Hoffmann F.G."/>
            <person name="Howard J.M."/>
            <person name="Iguchi T."/>
            <person name="Janes D.E."/>
            <person name="Khan S.Y."/>
            <person name="Kohno S."/>
            <person name="de Koning A.J."/>
            <person name="Lance S.L."/>
            <person name="McCarthy F.M."/>
            <person name="McCormack J.E."/>
            <person name="Merchant M.E."/>
            <person name="Peterson D.G."/>
            <person name="Pollock D.D."/>
            <person name="Pourmand N."/>
            <person name="Raney B.J."/>
            <person name="Roessler K.A."/>
            <person name="Sanford J.R."/>
            <person name="Sawyer R.H."/>
            <person name="Schmidt C.J."/>
            <person name="Triplett E.W."/>
            <person name="Tuberville T.D."/>
            <person name="Venegas-Anaya M."/>
            <person name="Howard J.T."/>
            <person name="Jarvis E.D."/>
            <person name="Guillette L.J.Jr."/>
            <person name="Glenn T.C."/>
            <person name="Green R.E."/>
            <person name="Ray D.A."/>
        </authorList>
    </citation>
    <scope>NUCLEOTIDE SEQUENCE [LARGE SCALE GENOMIC DNA]</scope>
    <source>
        <strain evidence="23">KSC_2009_1</strain>
    </source>
</reference>
<dbReference type="CDD" id="cd18195">
    <property type="entry name" value="BTB_POZ_ZBTB4"/>
    <property type="match status" value="1"/>
</dbReference>
<dbReference type="PROSITE" id="PS50157">
    <property type="entry name" value="ZINC_FINGER_C2H2_2"/>
    <property type="match status" value="7"/>
</dbReference>
<feature type="compositionally biased region" description="Pro residues" evidence="18">
    <location>
        <begin position="305"/>
        <end position="318"/>
    </location>
</feature>
<name>A0A151MYL8_ALLMI</name>
<evidence type="ECO:0000256" key="11">
    <source>
        <dbReference type="ARBA" id="ARBA00022843"/>
    </source>
</evidence>
<dbReference type="Pfam" id="PF00054">
    <property type="entry name" value="Laminin_G_1"/>
    <property type="match status" value="1"/>
</dbReference>
<keyword evidence="12" id="KW-0805">Transcription regulation</keyword>
<feature type="compositionally biased region" description="Pro residues" evidence="18">
    <location>
        <begin position="944"/>
        <end position="963"/>
    </location>
</feature>
<keyword evidence="6" id="KW-0597">Phosphoprotein</keyword>
<evidence type="ECO:0000313" key="23">
    <source>
        <dbReference type="EMBL" id="KYO29651.1"/>
    </source>
</evidence>
<dbReference type="EMBL" id="AKHW03004581">
    <property type="protein sequence ID" value="KYO29651.1"/>
    <property type="molecule type" value="Genomic_DNA"/>
</dbReference>
<evidence type="ECO:0000256" key="18">
    <source>
        <dbReference type="SAM" id="MobiDB-lite"/>
    </source>
</evidence>
<evidence type="ECO:0000256" key="16">
    <source>
        <dbReference type="PROSITE-ProRule" id="PRU00042"/>
    </source>
</evidence>
<comment type="caution">
    <text evidence="17">Lacks conserved residue(s) required for the propagation of feature annotation.</text>
</comment>
<feature type="compositionally biased region" description="Acidic residues" evidence="18">
    <location>
        <begin position="291"/>
        <end position="302"/>
    </location>
</feature>
<keyword evidence="13" id="KW-0238">DNA-binding</keyword>
<dbReference type="SUPFAM" id="SSF49899">
    <property type="entry name" value="Concanavalin A-like lectins/glucanases"/>
    <property type="match status" value="1"/>
</dbReference>
<keyword evidence="8" id="KW-0677">Repeat</keyword>
<evidence type="ECO:0000256" key="10">
    <source>
        <dbReference type="ARBA" id="ARBA00022833"/>
    </source>
</evidence>
<feature type="compositionally biased region" description="Acidic residues" evidence="18">
    <location>
        <begin position="762"/>
        <end position="772"/>
    </location>
</feature>
<dbReference type="PANTHER" id="PTHR24394:SF58">
    <property type="entry name" value="ZINC FINGER AND BTB DOMAIN CONTAINING 33"/>
    <property type="match status" value="1"/>
</dbReference>
<dbReference type="Gene3D" id="3.30.710.10">
    <property type="entry name" value="Potassium Channel Kv1.1, Chain A"/>
    <property type="match status" value="1"/>
</dbReference>
<dbReference type="SUPFAM" id="SSF54695">
    <property type="entry name" value="POZ domain"/>
    <property type="match status" value="1"/>
</dbReference>
<feature type="domain" description="C2H2-type" evidence="22">
    <location>
        <begin position="265"/>
        <end position="297"/>
    </location>
</feature>
<feature type="signal peptide" evidence="19">
    <location>
        <begin position="1"/>
        <end position="24"/>
    </location>
</feature>
<dbReference type="SMART" id="SM00282">
    <property type="entry name" value="LamG"/>
    <property type="match status" value="1"/>
</dbReference>
<feature type="chain" id="PRO_5007585585" evidence="19">
    <location>
        <begin position="25"/>
        <end position="1390"/>
    </location>
</feature>
<dbReference type="InterPro" id="IPR000210">
    <property type="entry name" value="BTB/POZ_dom"/>
</dbReference>
<dbReference type="CDD" id="cd00110">
    <property type="entry name" value="LamG"/>
    <property type="match status" value="1"/>
</dbReference>
<dbReference type="GO" id="GO:0003677">
    <property type="term" value="F:DNA binding"/>
    <property type="evidence" value="ECO:0007669"/>
    <property type="project" value="UniProtKB-KW"/>
</dbReference>
<evidence type="ECO:0000256" key="9">
    <source>
        <dbReference type="ARBA" id="ARBA00022771"/>
    </source>
</evidence>
<accession>A0A151MYL8</accession>
<evidence type="ECO:0000256" key="14">
    <source>
        <dbReference type="ARBA" id="ARBA00023163"/>
    </source>
</evidence>
<dbReference type="GO" id="GO:0005694">
    <property type="term" value="C:chromosome"/>
    <property type="evidence" value="ECO:0007669"/>
    <property type="project" value="UniProtKB-SubCell"/>
</dbReference>
<feature type="domain" description="C2H2-type" evidence="22">
    <location>
        <begin position="354"/>
        <end position="381"/>
    </location>
</feature>
<feature type="domain" description="BTB" evidence="21">
    <location>
        <begin position="52"/>
        <end position="120"/>
    </location>
</feature>
<feature type="domain" description="C2H2-type" evidence="22">
    <location>
        <begin position="382"/>
        <end position="409"/>
    </location>
</feature>
<keyword evidence="10" id="KW-0862">Zinc</keyword>
<evidence type="ECO:0000259" key="20">
    <source>
        <dbReference type="PROSITE" id="PS50025"/>
    </source>
</evidence>
<evidence type="ECO:0000256" key="15">
    <source>
        <dbReference type="ARBA" id="ARBA00023242"/>
    </source>
</evidence>
<dbReference type="Gene3D" id="2.60.120.200">
    <property type="match status" value="1"/>
</dbReference>
<evidence type="ECO:0000256" key="13">
    <source>
        <dbReference type="ARBA" id="ARBA00023125"/>
    </source>
</evidence>
<sequence length="1390" mass="148728">MNLTSPCLSFPSGLLLQLCGITMAPVVEVADAGHPSSLLVQLNEQRLRGQFCDVTIIAEDTKFKAHKNVLAASSPYFKEVLSEEPAGRQPGQVLELPDIQAGVFSDVLNFIYNSRLSVPSPAAAKEIGAVGRRLGISCLEDLDPPRDMSGAGWSPDGTGADSVSSTRSCSSPVDLTCPSRLAEPPEGDAETAKILYALSTGPPEPTRALLPAVWEPPSGAALDPPPAPASPAPHGAYPCGLCSRSFTTSAALGLHAKLHRARRSLSCRHCGKSFIHVKRLQTHEVLCKEATEEDERETEEAAAEPVPPAPPPPPPSSPKPASSKKSLLFRSRGLARLDYDQDHFVKVVDGHLIYFCTVCERSYMTLSSLKRHSNVHSWRRKYPCRYCDKVFALAEYRTKHEVWHTGERRYQCIFCWETFVTYYNLKTHQKAFHGINPGLISSEKTPNGGYKPKLNALKLYRLLPMRSQKRPYKTYSQGLVSDALLLPSRPLPLGLAENQADVFSGTEGTEAERFLLPPAAEQAGPPEDTPLVPEDTRRGPDVPSVIAYGHPAPSVIVHSTSVAPAGGAQAPSVITYNTKPPEPAFLPEPASAPAAVKPIKKQVLRDYIQAQKAAEEAGEEAEEQRKARGSGPRPGRTMTYMAKPAYVGAASESRAAPLCQITVRIGEEAIVKRRISETDLRLDKAPRAAARLEAPARGYANESGDEDSDRDAEDQLWRPYYSYKPKRKGGSGAGAGVPKVKKSSRWRRKLRSLRWMKRGEPEVGEEEEEAATEDPKMATKMASVPHKAVRGGGSEWKHACGACGKRFSALKKLRKHERVHGRPPGSGDKDAPAPALAPAPRVGRKPSVKFTCGHCAKVCKTAAALSRHMKRHEGEPRDAAPPTPASVIAYSKKPEPLASAPPPPAPAPPADIKEETTQEMQVSSSSGEPAPAGPPALGLAPAPTASPTPELPALAVPPAPEPPASTSRAASLQDPVISHTGPAPKPAEEDEEEEEEDRYPAQEAPLPLLARGREDKAAYVAYPSAIQFGAGGKAGGGDRVPAGTGGEGKVSFYPEPYPLMYGHPLLAAYPYNFTLPVALNMVLPDDKRPALPFLPGVFGYAAVNPCRDPSQDALLFQAPQGDPEAVNLGVRWGSLTPTGVIHIDLSTVTSATSSFEFRTRDAEGPIFSGDTGGGDWFVLGLRRGQLEVQLQNSVTNLSAAAGPRLDDGRWHRLSVSSEGHAVLLELDGAPALTLRHVAAPLARHPLPTMRIAPGGLLWPPTRLLDPLDPAMDGCMRRWDWLNQTVAWGQGSSGGPPKPCFRTLLPGSFFAGGGAIFTTADLVPDPPAPEGGWELVVELGVRAPSQTGLILAITDANTSLVLSLSLTPTVSVCARGLSPSGHVSKQGGPLF</sequence>
<dbReference type="Pfam" id="PF00651">
    <property type="entry name" value="BTB"/>
    <property type="match status" value="1"/>
</dbReference>
<keyword evidence="9 16" id="KW-0863">Zinc-finger</keyword>
<feature type="region of interest" description="Disordered" evidence="18">
    <location>
        <begin position="289"/>
        <end position="324"/>
    </location>
</feature>
<keyword evidence="19" id="KW-0732">Signal</keyword>
<evidence type="ECO:0000256" key="17">
    <source>
        <dbReference type="PROSITE-ProRule" id="PRU00122"/>
    </source>
</evidence>
<evidence type="ECO:0000256" key="2">
    <source>
        <dbReference type="ARBA" id="ARBA00004286"/>
    </source>
</evidence>
<keyword evidence="7" id="KW-0479">Metal-binding</keyword>
<dbReference type="STRING" id="8496.A0A151MYL8"/>
<evidence type="ECO:0000259" key="22">
    <source>
        <dbReference type="PROSITE" id="PS50157"/>
    </source>
</evidence>
<gene>
    <name evidence="23" type="primary">ZBTB4</name>
    <name evidence="23" type="ORF">Y1Q_0013423</name>
</gene>
<dbReference type="InterPro" id="IPR013320">
    <property type="entry name" value="ConA-like_dom_sf"/>
</dbReference>
<dbReference type="InterPro" id="IPR011333">
    <property type="entry name" value="SKP1/BTB/POZ_sf"/>
</dbReference>
<evidence type="ECO:0000256" key="19">
    <source>
        <dbReference type="SAM" id="SignalP"/>
    </source>
</evidence>
<dbReference type="eggNOG" id="KOG1721">
    <property type="taxonomic scope" value="Eukaryota"/>
</dbReference>
<keyword evidence="5" id="KW-1017">Isopeptide bond</keyword>
<keyword evidence="14" id="KW-0804">Transcription</keyword>
<evidence type="ECO:0000313" key="24">
    <source>
        <dbReference type="Proteomes" id="UP000050525"/>
    </source>
</evidence>
<feature type="region of interest" description="Disordered" evidence="18">
    <location>
        <begin position="894"/>
        <end position="1008"/>
    </location>
</feature>
<feature type="region of interest" description="Disordered" evidence="18">
    <location>
        <begin position="814"/>
        <end position="847"/>
    </location>
</feature>
<feature type="region of interest" description="Disordered" evidence="18">
    <location>
        <begin position="614"/>
        <end position="639"/>
    </location>
</feature>
<dbReference type="PROSITE" id="PS50097">
    <property type="entry name" value="BTB"/>
    <property type="match status" value="1"/>
</dbReference>
<dbReference type="PROSITE" id="PS50025">
    <property type="entry name" value="LAM_G_DOMAIN"/>
    <property type="match status" value="1"/>
</dbReference>
<feature type="domain" description="C2H2-type" evidence="22">
    <location>
        <begin position="237"/>
        <end position="264"/>
    </location>
</feature>
<dbReference type="SMART" id="SM00225">
    <property type="entry name" value="BTB"/>
    <property type="match status" value="1"/>
</dbReference>